<reference evidence="12 13" key="1">
    <citation type="submission" date="2017-04" db="EMBL/GenBank/DDBJ databases">
        <authorList>
            <person name="Afonso C.L."/>
            <person name="Miller P.J."/>
            <person name="Scott M.A."/>
            <person name="Spackman E."/>
            <person name="Goraichik I."/>
            <person name="Dimitrov K.M."/>
            <person name="Suarez D.L."/>
            <person name="Swayne D.E."/>
        </authorList>
    </citation>
    <scope>NUCLEOTIDE SEQUENCE [LARGE SCALE GENOMIC DNA]</scope>
    <source>
        <strain evidence="12 13">B5P</strain>
    </source>
</reference>
<dbReference type="Proteomes" id="UP000193083">
    <property type="component" value="Unassembled WGS sequence"/>
</dbReference>
<keyword evidence="12" id="KW-0966">Cell projection</keyword>
<protein>
    <recommendedName>
        <fullName evidence="4">Flagellar motor switch protein FliM</fullName>
    </recommendedName>
</protein>
<dbReference type="AlphaFoldDB" id="A0A1X7PLA4"/>
<accession>A0A1X7PLA4</accession>
<name>A0A1X7PLA4_9HYPH</name>
<keyword evidence="7" id="KW-0283">Flagellar rotation</keyword>
<comment type="subcellular location">
    <subcellularLocation>
        <location evidence="1">Bacterial flagellum basal body</location>
    </subcellularLocation>
    <subcellularLocation>
        <location evidence="2">Cell membrane</location>
        <topology evidence="2">Peripheral membrane protein</topology>
    </subcellularLocation>
</comment>
<evidence type="ECO:0000256" key="9">
    <source>
        <dbReference type="ARBA" id="ARBA00023143"/>
    </source>
</evidence>
<dbReference type="Pfam" id="PF01052">
    <property type="entry name" value="FliMN_C"/>
    <property type="match status" value="1"/>
</dbReference>
<dbReference type="GO" id="GO:0005886">
    <property type="term" value="C:plasma membrane"/>
    <property type="evidence" value="ECO:0007669"/>
    <property type="project" value="UniProtKB-SubCell"/>
</dbReference>
<dbReference type="RefSeq" id="WP_085466254.1">
    <property type="nucleotide sequence ID" value="NZ_FXBL01000004.1"/>
</dbReference>
<evidence type="ECO:0000256" key="2">
    <source>
        <dbReference type="ARBA" id="ARBA00004202"/>
    </source>
</evidence>
<dbReference type="PANTHER" id="PTHR30034">
    <property type="entry name" value="FLAGELLAR MOTOR SWITCH PROTEIN FLIM"/>
    <property type="match status" value="1"/>
</dbReference>
<keyword evidence="5" id="KW-1003">Cell membrane</keyword>
<dbReference type="InterPro" id="IPR036429">
    <property type="entry name" value="SpoA-like_sf"/>
</dbReference>
<sequence length="312" mass="32989">MNSLGVTPGSPAALRNLLVERLIGDTAEPDKVTAAARALGERALPPIAKALSQLVPSLLQIELESVELGRISQVFLTESDNEPLTVAPSTNSPDALILSMDAAAVSLFTGLLFGAASDASLAPIERPLSAIELDIGGMVFQGIAEALNGSGARALNVRFPLPRPIAGEDRRKQVHRDGPSARLIFRIFNEGGSGLFCVTMPQRIVLSTRGVDDAGQAGSGEWQARLGGEVMRSKVAVEATVSMGTLTLGQVASLFEGQVLEMPAEAPGETRLSSKDKTLFICEFGRLGGHYTVRVKQPFDPEADLMNNLVPH</sequence>
<dbReference type="GO" id="GO:0050918">
    <property type="term" value="P:positive chemotaxis"/>
    <property type="evidence" value="ECO:0007669"/>
    <property type="project" value="TreeGrafter"/>
</dbReference>
<proteinExistence type="inferred from homology"/>
<keyword evidence="8" id="KW-0472">Membrane</keyword>
<dbReference type="Gene3D" id="3.40.1550.10">
    <property type="entry name" value="CheC-like"/>
    <property type="match status" value="1"/>
</dbReference>
<dbReference type="PANTHER" id="PTHR30034:SF6">
    <property type="entry name" value="YOP PROTEINS TRANSLOCATION PROTEIN Q"/>
    <property type="match status" value="1"/>
</dbReference>
<comment type="similarity">
    <text evidence="3">Belongs to the FliM family.</text>
</comment>
<evidence type="ECO:0000256" key="5">
    <source>
        <dbReference type="ARBA" id="ARBA00022475"/>
    </source>
</evidence>
<keyword evidence="6" id="KW-0145">Chemotaxis</keyword>
<evidence type="ECO:0000256" key="4">
    <source>
        <dbReference type="ARBA" id="ARBA00021898"/>
    </source>
</evidence>
<evidence type="ECO:0000256" key="1">
    <source>
        <dbReference type="ARBA" id="ARBA00004117"/>
    </source>
</evidence>
<evidence type="ECO:0000256" key="6">
    <source>
        <dbReference type="ARBA" id="ARBA00022500"/>
    </source>
</evidence>
<evidence type="ECO:0000259" key="11">
    <source>
        <dbReference type="Pfam" id="PF01052"/>
    </source>
</evidence>
<evidence type="ECO:0000313" key="12">
    <source>
        <dbReference type="EMBL" id="SMH51944.1"/>
    </source>
</evidence>
<gene>
    <name evidence="12" type="ORF">SAMN02982922_4578</name>
</gene>
<evidence type="ECO:0000256" key="8">
    <source>
        <dbReference type="ARBA" id="ARBA00023136"/>
    </source>
</evidence>
<dbReference type="OrthoDB" id="8273530at2"/>
<dbReference type="GO" id="GO:0071978">
    <property type="term" value="P:bacterial-type flagellum-dependent swarming motility"/>
    <property type="evidence" value="ECO:0007669"/>
    <property type="project" value="TreeGrafter"/>
</dbReference>
<dbReference type="SUPFAM" id="SSF101801">
    <property type="entry name" value="Surface presentation of antigens (SPOA)"/>
    <property type="match status" value="1"/>
</dbReference>
<dbReference type="Gene3D" id="2.30.330.10">
    <property type="entry name" value="SpoA-like"/>
    <property type="match status" value="1"/>
</dbReference>
<feature type="domain" description="Flagellar motor switch protein FliN-like C-terminal" evidence="11">
    <location>
        <begin position="229"/>
        <end position="298"/>
    </location>
</feature>
<evidence type="ECO:0000313" key="13">
    <source>
        <dbReference type="Proteomes" id="UP000193083"/>
    </source>
</evidence>
<dbReference type="EMBL" id="FXBL01000004">
    <property type="protein sequence ID" value="SMH51944.1"/>
    <property type="molecule type" value="Genomic_DNA"/>
</dbReference>
<dbReference type="InterPro" id="IPR001543">
    <property type="entry name" value="FliN-like_C"/>
</dbReference>
<evidence type="ECO:0000256" key="3">
    <source>
        <dbReference type="ARBA" id="ARBA00011049"/>
    </source>
</evidence>
<dbReference type="InterPro" id="IPR028976">
    <property type="entry name" value="CheC-like_sf"/>
</dbReference>
<keyword evidence="12" id="KW-0282">Flagellum</keyword>
<comment type="function">
    <text evidence="10">FliM is one of three proteins (FliG, FliN, FliM) that forms the rotor-mounted switch complex (C ring), located at the base of the basal body. This complex interacts with the CheY and CheZ chemotaxis proteins, in addition to contacting components of the motor that determine the direction of flagellar rotation.</text>
</comment>
<keyword evidence="9" id="KW-0975">Bacterial flagellum</keyword>
<evidence type="ECO:0000256" key="7">
    <source>
        <dbReference type="ARBA" id="ARBA00022779"/>
    </source>
</evidence>
<organism evidence="12 13">
    <name type="scientific">Mesorhizobium australicum</name>
    <dbReference type="NCBI Taxonomy" id="536018"/>
    <lineage>
        <taxon>Bacteria</taxon>
        <taxon>Pseudomonadati</taxon>
        <taxon>Pseudomonadota</taxon>
        <taxon>Alphaproteobacteria</taxon>
        <taxon>Hyphomicrobiales</taxon>
        <taxon>Phyllobacteriaceae</taxon>
        <taxon>Mesorhizobium</taxon>
    </lineage>
</organism>
<keyword evidence="12" id="KW-0969">Cilium</keyword>
<keyword evidence="13" id="KW-1185">Reference proteome</keyword>
<evidence type="ECO:0000256" key="10">
    <source>
        <dbReference type="ARBA" id="ARBA00025044"/>
    </source>
</evidence>
<dbReference type="GO" id="GO:0009425">
    <property type="term" value="C:bacterial-type flagellum basal body"/>
    <property type="evidence" value="ECO:0007669"/>
    <property type="project" value="UniProtKB-SubCell"/>
</dbReference>